<accession>A0A367J0Z2</accession>
<evidence type="ECO:0000313" key="1">
    <source>
        <dbReference type="EMBL" id="RCH83391.1"/>
    </source>
</evidence>
<dbReference type="AlphaFoldDB" id="A0A367J0Z2"/>
<sequence>TLYDYLDKKGFVETYNIDPDSITILGSSSNIYNYKIKEELKYAPEMLFLIKSEYRLSYLFNVGEEMFVKKKLITEENGSLKNLNVKYHELEKINYEN</sequence>
<feature type="non-terminal residue" evidence="1">
    <location>
        <position position="1"/>
    </location>
</feature>
<protein>
    <submittedName>
        <fullName evidence="1">Uncharacterized protein</fullName>
    </submittedName>
</protein>
<feature type="non-terminal residue" evidence="1">
    <location>
        <position position="97"/>
    </location>
</feature>
<comment type="caution">
    <text evidence="1">The sequence shown here is derived from an EMBL/GenBank/DDBJ whole genome shotgun (WGS) entry which is preliminary data.</text>
</comment>
<reference evidence="1 2" key="1">
    <citation type="journal article" date="2018" name="G3 (Bethesda)">
        <title>Phylogenetic and Phylogenomic Definition of Rhizopus Species.</title>
        <authorList>
            <person name="Gryganskyi A.P."/>
            <person name="Golan J."/>
            <person name="Dolatabadi S."/>
            <person name="Mondo S."/>
            <person name="Robb S."/>
            <person name="Idnurm A."/>
            <person name="Muszewska A."/>
            <person name="Steczkiewicz K."/>
            <person name="Masonjones S."/>
            <person name="Liao H.L."/>
            <person name="Gajdeczka M.T."/>
            <person name="Anike F."/>
            <person name="Vuek A."/>
            <person name="Anishchenko I.M."/>
            <person name="Voigt K."/>
            <person name="de Hoog G.S."/>
            <person name="Smith M.E."/>
            <person name="Heitman J."/>
            <person name="Vilgalys R."/>
            <person name="Stajich J.E."/>
        </authorList>
    </citation>
    <scope>NUCLEOTIDE SEQUENCE [LARGE SCALE GENOMIC DNA]</scope>
    <source>
        <strain evidence="1 2">LSU 92-RS-03</strain>
    </source>
</reference>
<keyword evidence="2" id="KW-1185">Reference proteome</keyword>
<proteinExistence type="predicted"/>
<name>A0A367J0Z2_RHIST</name>
<dbReference type="Proteomes" id="UP000253551">
    <property type="component" value="Unassembled WGS sequence"/>
</dbReference>
<gene>
    <name evidence="1" type="ORF">CU098_008876</name>
</gene>
<dbReference type="EMBL" id="PJQM01004760">
    <property type="protein sequence ID" value="RCH83391.1"/>
    <property type="molecule type" value="Genomic_DNA"/>
</dbReference>
<evidence type="ECO:0000313" key="2">
    <source>
        <dbReference type="Proteomes" id="UP000253551"/>
    </source>
</evidence>
<organism evidence="1 2">
    <name type="scientific">Rhizopus stolonifer</name>
    <name type="common">Rhizopus nigricans</name>
    <dbReference type="NCBI Taxonomy" id="4846"/>
    <lineage>
        <taxon>Eukaryota</taxon>
        <taxon>Fungi</taxon>
        <taxon>Fungi incertae sedis</taxon>
        <taxon>Mucoromycota</taxon>
        <taxon>Mucoromycotina</taxon>
        <taxon>Mucoromycetes</taxon>
        <taxon>Mucorales</taxon>
        <taxon>Mucorineae</taxon>
        <taxon>Rhizopodaceae</taxon>
        <taxon>Rhizopus</taxon>
    </lineage>
</organism>